<organism evidence="8 9">
    <name type="scientific">Liquorilactobacillus sucicola DSM 21376 = JCM 15457</name>
    <dbReference type="NCBI Taxonomy" id="1423806"/>
    <lineage>
        <taxon>Bacteria</taxon>
        <taxon>Bacillati</taxon>
        <taxon>Bacillota</taxon>
        <taxon>Bacilli</taxon>
        <taxon>Lactobacillales</taxon>
        <taxon>Lactobacillaceae</taxon>
        <taxon>Liquorilactobacillus</taxon>
    </lineage>
</organism>
<protein>
    <submittedName>
        <fullName evidence="8">Glycerol kinase</fullName>
    </submittedName>
</protein>
<dbReference type="PIRSF" id="PIRSF000538">
    <property type="entry name" value="GlpK"/>
    <property type="match status" value="1"/>
</dbReference>
<dbReference type="GO" id="GO:0004370">
    <property type="term" value="F:glycerol kinase activity"/>
    <property type="evidence" value="ECO:0007669"/>
    <property type="project" value="TreeGrafter"/>
</dbReference>
<dbReference type="PANTHER" id="PTHR10196">
    <property type="entry name" value="SUGAR KINASE"/>
    <property type="match status" value="1"/>
</dbReference>
<keyword evidence="2" id="KW-0808">Transferase</keyword>
<name>A0A023CYZ8_9LACO</name>
<keyword evidence="3" id="KW-0547">Nucleotide-binding</keyword>
<evidence type="ECO:0000256" key="1">
    <source>
        <dbReference type="ARBA" id="ARBA00009156"/>
    </source>
</evidence>
<dbReference type="InterPro" id="IPR000577">
    <property type="entry name" value="Carb_kinase_FGGY"/>
</dbReference>
<dbReference type="RefSeq" id="WP_034989585.1">
    <property type="nucleotide sequence ID" value="NZ_AYZF01000008.1"/>
</dbReference>
<dbReference type="GO" id="GO:0019563">
    <property type="term" value="P:glycerol catabolic process"/>
    <property type="evidence" value="ECO:0007669"/>
    <property type="project" value="TreeGrafter"/>
</dbReference>
<sequence>MSQYVLVIDQSTQATKLLLLTRQGQIKYRASLGHRQIIDENGWISHSLTEIKSNINLLVKKMLQKISAKTITAVAITNQRETAAAWSKSTGEQLENAVVWQCSRAKEIVEQLAVKRGFKEEVKKKTGLPLSAYFTAAKFSWLLKKSANVKTHLVNDDLCIGTIDSWLLYQLTAGRSFKTESSNASRTQLLNLRTQQWDPELCRKFEVPLGALPEIVDSDSLFGMTDFGGLLPQPIPIRSMLGDSQAALLAHDCQKTGALKATFGTGSSVMLSLGETLHFSAASPLNASVGWRRKGKTTYVLEGNINYTGAIVSWMQHDLRLITDPKETASAAYAANKNDRTILLPAFSGMGTLYANLKCKAAFFNMKRITGRSELIRAALNTVAYQINDVILQFQKEGIELQNVLHVDGGMIDNYYLMQFLSNLTQKEVVLAPLKELSAWGTALNSGFFTADTFRRQTMSHSYIPQISGVESQQLVRGWNEVIQLASDY</sequence>
<comment type="caution">
    <text evidence="8">The sequence shown here is derived from an EMBL/GenBank/DDBJ whole genome shotgun (WGS) entry which is preliminary data.</text>
</comment>
<dbReference type="OrthoDB" id="9805576at2"/>
<proteinExistence type="inferred from homology"/>
<evidence type="ECO:0000259" key="6">
    <source>
        <dbReference type="Pfam" id="PF00370"/>
    </source>
</evidence>
<dbReference type="InterPro" id="IPR018485">
    <property type="entry name" value="FGGY_C"/>
</dbReference>
<keyword evidence="9" id="KW-1185">Reference proteome</keyword>
<keyword evidence="4 8" id="KW-0418">Kinase</keyword>
<dbReference type="InterPro" id="IPR018484">
    <property type="entry name" value="FGGY_N"/>
</dbReference>
<dbReference type="InterPro" id="IPR043129">
    <property type="entry name" value="ATPase_NBD"/>
</dbReference>
<accession>A0A023CYZ8</accession>
<dbReference type="PATRIC" id="fig|1423806.3.peg.176"/>
<evidence type="ECO:0000256" key="4">
    <source>
        <dbReference type="ARBA" id="ARBA00022777"/>
    </source>
</evidence>
<dbReference type="Gene3D" id="3.30.420.40">
    <property type="match status" value="2"/>
</dbReference>
<dbReference type="GO" id="GO:0005829">
    <property type="term" value="C:cytosol"/>
    <property type="evidence" value="ECO:0007669"/>
    <property type="project" value="TreeGrafter"/>
</dbReference>
<evidence type="ECO:0000313" key="8">
    <source>
        <dbReference type="EMBL" id="KRN06625.1"/>
    </source>
</evidence>
<evidence type="ECO:0000256" key="2">
    <source>
        <dbReference type="ARBA" id="ARBA00022679"/>
    </source>
</evidence>
<keyword evidence="5" id="KW-0067">ATP-binding</keyword>
<dbReference type="Pfam" id="PF02782">
    <property type="entry name" value="FGGY_C"/>
    <property type="match status" value="1"/>
</dbReference>
<evidence type="ECO:0000256" key="5">
    <source>
        <dbReference type="ARBA" id="ARBA00022840"/>
    </source>
</evidence>
<dbReference type="Pfam" id="PF00370">
    <property type="entry name" value="FGGY_N"/>
    <property type="match status" value="1"/>
</dbReference>
<feature type="domain" description="Carbohydrate kinase FGGY C-terminal" evidence="7">
    <location>
        <begin position="260"/>
        <end position="444"/>
    </location>
</feature>
<dbReference type="EMBL" id="AYZF01000008">
    <property type="protein sequence ID" value="KRN06625.1"/>
    <property type="molecule type" value="Genomic_DNA"/>
</dbReference>
<dbReference type="SUPFAM" id="SSF53067">
    <property type="entry name" value="Actin-like ATPase domain"/>
    <property type="match status" value="2"/>
</dbReference>
<evidence type="ECO:0000259" key="7">
    <source>
        <dbReference type="Pfam" id="PF02782"/>
    </source>
</evidence>
<dbReference type="AlphaFoldDB" id="A0A023CYZ8"/>
<comment type="similarity">
    <text evidence="1">Belongs to the FGGY kinase family.</text>
</comment>
<dbReference type="Proteomes" id="UP000050961">
    <property type="component" value="Unassembled WGS sequence"/>
</dbReference>
<evidence type="ECO:0000313" key="9">
    <source>
        <dbReference type="Proteomes" id="UP000050961"/>
    </source>
</evidence>
<dbReference type="PANTHER" id="PTHR10196:SF69">
    <property type="entry name" value="GLYCEROL KINASE"/>
    <property type="match status" value="1"/>
</dbReference>
<dbReference type="eggNOG" id="COG0554">
    <property type="taxonomic scope" value="Bacteria"/>
</dbReference>
<gene>
    <name evidence="8" type="ORF">FD15_GL000173</name>
</gene>
<evidence type="ECO:0000256" key="3">
    <source>
        <dbReference type="ARBA" id="ARBA00022741"/>
    </source>
</evidence>
<feature type="domain" description="Carbohydrate kinase FGGY N-terminal" evidence="6">
    <location>
        <begin position="4"/>
        <end position="249"/>
    </location>
</feature>
<dbReference type="STRING" id="1423806.FD15_GL000173"/>
<dbReference type="GO" id="GO:0005524">
    <property type="term" value="F:ATP binding"/>
    <property type="evidence" value="ECO:0007669"/>
    <property type="project" value="UniProtKB-KW"/>
</dbReference>
<reference evidence="8 9" key="1">
    <citation type="journal article" date="2015" name="Genome Announc.">
        <title>Expanding the biotechnology potential of lactobacilli through comparative genomics of 213 strains and associated genera.</title>
        <authorList>
            <person name="Sun Z."/>
            <person name="Harris H.M."/>
            <person name="McCann A."/>
            <person name="Guo C."/>
            <person name="Argimon S."/>
            <person name="Zhang W."/>
            <person name="Yang X."/>
            <person name="Jeffery I.B."/>
            <person name="Cooney J.C."/>
            <person name="Kagawa T.F."/>
            <person name="Liu W."/>
            <person name="Song Y."/>
            <person name="Salvetti E."/>
            <person name="Wrobel A."/>
            <person name="Rasinkangas P."/>
            <person name="Parkhill J."/>
            <person name="Rea M.C."/>
            <person name="O'Sullivan O."/>
            <person name="Ritari J."/>
            <person name="Douillard F.P."/>
            <person name="Paul Ross R."/>
            <person name="Yang R."/>
            <person name="Briner A.E."/>
            <person name="Felis G.E."/>
            <person name="de Vos W.M."/>
            <person name="Barrangou R."/>
            <person name="Klaenhammer T.R."/>
            <person name="Caufield P.W."/>
            <person name="Cui Y."/>
            <person name="Zhang H."/>
            <person name="O'Toole P.W."/>
        </authorList>
    </citation>
    <scope>NUCLEOTIDE SEQUENCE [LARGE SCALE GENOMIC DNA]</scope>
    <source>
        <strain evidence="8 9">DSM 21376</strain>
    </source>
</reference>